<evidence type="ECO:0000256" key="2">
    <source>
        <dbReference type="ARBA" id="ARBA00012438"/>
    </source>
</evidence>
<gene>
    <name evidence="5" type="ORF">HLB44_21625</name>
</gene>
<keyword evidence="6" id="KW-1185">Reference proteome</keyword>
<dbReference type="InterPro" id="IPR004358">
    <property type="entry name" value="Sig_transdc_His_kin-like_C"/>
</dbReference>
<dbReference type="InterPro" id="IPR003594">
    <property type="entry name" value="HATPase_dom"/>
</dbReference>
<comment type="catalytic activity">
    <reaction evidence="1">
        <text>ATP + protein L-histidine = ADP + protein N-phospho-L-histidine.</text>
        <dbReference type="EC" id="2.7.13.3"/>
    </reaction>
</comment>
<dbReference type="Gene3D" id="1.10.287.130">
    <property type="match status" value="1"/>
</dbReference>
<dbReference type="CDD" id="cd00082">
    <property type="entry name" value="HisKA"/>
    <property type="match status" value="1"/>
</dbReference>
<sequence length="445" mass="48211">MPDPSDRPLFLTPCDPAPAGFRQVMLAKRHLLAGPVAVLVNDLAQWQACSAGFGDRLIGLVLTPTAAAQPHCERLAPLAWHLAIPADWLPAAPSIFGGWLQSIAEADAQGQQVFALEHRMERVGREFELTRHDYNELTGRLQHQVQQLLATQGELGRLNETLEARVAERTADLGRANEGLYQALAELKATQNELLKSAELAHLGALVAGIAHELNTPIGNALTVATALSHETAQLRAEREAGGIRRSSLDRLLARVDEIALVLEKNLVRAADIIHHTKPLAVDRLSEQRRRFRVAEVIDDTLAALSPQLRRAPVTLAVQVDGTVEMDSFPGALGTVLSNLVTNALTHAFEGRDQGRMQLQARPCDDGQLEMVFSDDGAGMAPAVLGRVFEPFFTTQLGRGGSGLGLYITYNQVRRMLGGNISVTSTVGRGTSFRLLLPRIAPQPA</sequence>
<evidence type="ECO:0000256" key="3">
    <source>
        <dbReference type="ARBA" id="ARBA00022553"/>
    </source>
</evidence>
<proteinExistence type="predicted"/>
<dbReference type="PANTHER" id="PTHR43065:SF42">
    <property type="entry name" value="TWO-COMPONENT SENSOR PPRA"/>
    <property type="match status" value="1"/>
</dbReference>
<dbReference type="EMBL" id="JABRWJ010000006">
    <property type="protein sequence ID" value="NRF69607.1"/>
    <property type="molecule type" value="Genomic_DNA"/>
</dbReference>
<dbReference type="SUPFAM" id="SSF47384">
    <property type="entry name" value="Homodimeric domain of signal transducing histidine kinase"/>
    <property type="match status" value="1"/>
</dbReference>
<dbReference type="PANTHER" id="PTHR43065">
    <property type="entry name" value="SENSOR HISTIDINE KINASE"/>
    <property type="match status" value="1"/>
</dbReference>
<dbReference type="Gene3D" id="3.30.565.10">
    <property type="entry name" value="Histidine kinase-like ATPase, C-terminal domain"/>
    <property type="match status" value="1"/>
</dbReference>
<reference evidence="5 6" key="1">
    <citation type="submission" date="2020-05" db="EMBL/GenBank/DDBJ databases">
        <title>Aquincola sp. isolate from soil.</title>
        <authorList>
            <person name="Han J."/>
            <person name="Kim D.-U."/>
        </authorList>
    </citation>
    <scope>NUCLEOTIDE SEQUENCE [LARGE SCALE GENOMIC DNA]</scope>
    <source>
        <strain evidence="5 6">S2</strain>
    </source>
</reference>
<dbReference type="RefSeq" id="WP_173126801.1">
    <property type="nucleotide sequence ID" value="NZ_JABRWJ010000006.1"/>
</dbReference>
<dbReference type="InterPro" id="IPR003661">
    <property type="entry name" value="HisK_dim/P_dom"/>
</dbReference>
<dbReference type="PRINTS" id="PR00344">
    <property type="entry name" value="BCTRLSENSOR"/>
</dbReference>
<protein>
    <recommendedName>
        <fullName evidence="2">histidine kinase</fullName>
        <ecNumber evidence="2">2.7.13.3</ecNumber>
    </recommendedName>
</protein>
<dbReference type="InterPro" id="IPR036097">
    <property type="entry name" value="HisK_dim/P_sf"/>
</dbReference>
<dbReference type="Pfam" id="PF02518">
    <property type="entry name" value="HATPase_c"/>
    <property type="match status" value="1"/>
</dbReference>
<dbReference type="InterPro" id="IPR036890">
    <property type="entry name" value="HATPase_C_sf"/>
</dbReference>
<dbReference type="EC" id="2.7.13.3" evidence="2"/>
<dbReference type="PROSITE" id="PS50109">
    <property type="entry name" value="HIS_KIN"/>
    <property type="match status" value="1"/>
</dbReference>
<feature type="domain" description="Histidine kinase" evidence="4">
    <location>
        <begin position="209"/>
        <end position="441"/>
    </location>
</feature>
<comment type="caution">
    <text evidence="5">The sequence shown here is derived from an EMBL/GenBank/DDBJ whole genome shotgun (WGS) entry which is preliminary data.</text>
</comment>
<name>A0ABX2EM04_9BURK</name>
<evidence type="ECO:0000259" key="4">
    <source>
        <dbReference type="PROSITE" id="PS50109"/>
    </source>
</evidence>
<organism evidence="5 6">
    <name type="scientific">Pseudaquabacterium terrae</name>
    <dbReference type="NCBI Taxonomy" id="2732868"/>
    <lineage>
        <taxon>Bacteria</taxon>
        <taxon>Pseudomonadati</taxon>
        <taxon>Pseudomonadota</taxon>
        <taxon>Betaproteobacteria</taxon>
        <taxon>Burkholderiales</taxon>
        <taxon>Sphaerotilaceae</taxon>
        <taxon>Pseudaquabacterium</taxon>
    </lineage>
</organism>
<keyword evidence="3" id="KW-0597">Phosphoprotein</keyword>
<evidence type="ECO:0000313" key="5">
    <source>
        <dbReference type="EMBL" id="NRF69607.1"/>
    </source>
</evidence>
<dbReference type="Proteomes" id="UP000737171">
    <property type="component" value="Unassembled WGS sequence"/>
</dbReference>
<evidence type="ECO:0000313" key="6">
    <source>
        <dbReference type="Proteomes" id="UP000737171"/>
    </source>
</evidence>
<evidence type="ECO:0000256" key="1">
    <source>
        <dbReference type="ARBA" id="ARBA00000085"/>
    </source>
</evidence>
<dbReference type="InterPro" id="IPR005467">
    <property type="entry name" value="His_kinase_dom"/>
</dbReference>
<accession>A0ABX2EM04</accession>
<dbReference type="SMART" id="SM00387">
    <property type="entry name" value="HATPase_c"/>
    <property type="match status" value="1"/>
</dbReference>
<dbReference type="SUPFAM" id="SSF55874">
    <property type="entry name" value="ATPase domain of HSP90 chaperone/DNA topoisomerase II/histidine kinase"/>
    <property type="match status" value="1"/>
</dbReference>